<dbReference type="EMBL" id="FORA01000001">
    <property type="protein sequence ID" value="SFI36456.1"/>
    <property type="molecule type" value="Genomic_DNA"/>
</dbReference>
<dbReference type="InterPro" id="IPR052164">
    <property type="entry name" value="Anthracycline_SecMetBiosynth"/>
</dbReference>
<dbReference type="InterPro" id="IPR037523">
    <property type="entry name" value="VOC_core"/>
</dbReference>
<evidence type="ECO:0000259" key="1">
    <source>
        <dbReference type="PROSITE" id="PS51819"/>
    </source>
</evidence>
<dbReference type="RefSeq" id="WP_092777044.1">
    <property type="nucleotide sequence ID" value="NZ_FORA01000001.1"/>
</dbReference>
<evidence type="ECO:0000313" key="3">
    <source>
        <dbReference type="Proteomes" id="UP000199110"/>
    </source>
</evidence>
<sequence length="123" mass="13104">MTKNVNAVVWAEIPVSNLAKGRAFYEAILQVEMLTEQMGPMETAVFPYDSDVAVSGHIYEGPTAGDGRGPAVSLMVKDDLPAAMARVTKAGGQVISEAIKIPAGEFFYVIDPDGNRISLFAQA</sequence>
<dbReference type="PANTHER" id="PTHR33993">
    <property type="entry name" value="GLYOXALASE-RELATED"/>
    <property type="match status" value="1"/>
</dbReference>
<organism evidence="2 3">
    <name type="scientific">Jannaschia pohangensis</name>
    <dbReference type="NCBI Taxonomy" id="390807"/>
    <lineage>
        <taxon>Bacteria</taxon>
        <taxon>Pseudomonadati</taxon>
        <taxon>Pseudomonadota</taxon>
        <taxon>Alphaproteobacteria</taxon>
        <taxon>Rhodobacterales</taxon>
        <taxon>Roseobacteraceae</taxon>
        <taxon>Jannaschia</taxon>
    </lineage>
</organism>
<gene>
    <name evidence="2" type="ORF">SAMN04488095_0642</name>
</gene>
<dbReference type="PROSITE" id="PS51819">
    <property type="entry name" value="VOC"/>
    <property type="match status" value="1"/>
</dbReference>
<dbReference type="PANTHER" id="PTHR33993:SF2">
    <property type="entry name" value="VOC DOMAIN-CONTAINING PROTEIN"/>
    <property type="match status" value="1"/>
</dbReference>
<reference evidence="2 3" key="1">
    <citation type="submission" date="2016-10" db="EMBL/GenBank/DDBJ databases">
        <authorList>
            <person name="de Groot N.N."/>
        </authorList>
    </citation>
    <scope>NUCLEOTIDE SEQUENCE [LARGE SCALE GENOMIC DNA]</scope>
    <source>
        <strain evidence="2 3">DSM 19073</strain>
    </source>
</reference>
<accession>A0A1I3HL46</accession>
<dbReference type="OrthoDB" id="9793039at2"/>
<dbReference type="STRING" id="390807.SAMN04488095_0642"/>
<dbReference type="Gene3D" id="3.10.180.10">
    <property type="entry name" value="2,3-Dihydroxybiphenyl 1,2-Dioxygenase, domain 1"/>
    <property type="match status" value="1"/>
</dbReference>
<keyword evidence="3" id="KW-1185">Reference proteome</keyword>
<name>A0A1I3HL46_9RHOB</name>
<dbReference type="InterPro" id="IPR004360">
    <property type="entry name" value="Glyas_Fos-R_dOase_dom"/>
</dbReference>
<dbReference type="Proteomes" id="UP000199110">
    <property type="component" value="Unassembled WGS sequence"/>
</dbReference>
<dbReference type="Pfam" id="PF00903">
    <property type="entry name" value="Glyoxalase"/>
    <property type="match status" value="1"/>
</dbReference>
<dbReference type="CDD" id="cd07247">
    <property type="entry name" value="SgaA_N_like"/>
    <property type="match status" value="1"/>
</dbReference>
<proteinExistence type="predicted"/>
<evidence type="ECO:0000313" key="2">
    <source>
        <dbReference type="EMBL" id="SFI36456.1"/>
    </source>
</evidence>
<feature type="domain" description="VOC" evidence="1">
    <location>
        <begin position="7"/>
        <end position="122"/>
    </location>
</feature>
<dbReference type="AlphaFoldDB" id="A0A1I3HL46"/>
<dbReference type="InterPro" id="IPR029068">
    <property type="entry name" value="Glyas_Bleomycin-R_OHBP_Dase"/>
</dbReference>
<dbReference type="SUPFAM" id="SSF54593">
    <property type="entry name" value="Glyoxalase/Bleomycin resistance protein/Dihydroxybiphenyl dioxygenase"/>
    <property type="match status" value="1"/>
</dbReference>
<protein>
    <recommendedName>
        <fullName evidence="1">VOC domain-containing protein</fullName>
    </recommendedName>
</protein>